<dbReference type="Gene3D" id="1.10.10.160">
    <property type="match status" value="1"/>
</dbReference>
<reference evidence="16 17" key="1">
    <citation type="submission" date="2019-02" db="EMBL/GenBank/DDBJ databases">
        <title>Deep-cultivation of Planctomycetes and their phenomic and genomic characterization uncovers novel biology.</title>
        <authorList>
            <person name="Wiegand S."/>
            <person name="Jogler M."/>
            <person name="Boedeker C."/>
            <person name="Pinto D."/>
            <person name="Vollmers J."/>
            <person name="Rivas-Marin E."/>
            <person name="Kohn T."/>
            <person name="Peeters S.H."/>
            <person name="Heuer A."/>
            <person name="Rast P."/>
            <person name="Oberbeckmann S."/>
            <person name="Bunk B."/>
            <person name="Jeske O."/>
            <person name="Meyerdierks A."/>
            <person name="Storesund J.E."/>
            <person name="Kallscheuer N."/>
            <person name="Luecker S."/>
            <person name="Lage O.M."/>
            <person name="Pohl T."/>
            <person name="Merkel B.J."/>
            <person name="Hornburger P."/>
            <person name="Mueller R.-W."/>
            <person name="Bruemmer F."/>
            <person name="Labrenz M."/>
            <person name="Spormann A.M."/>
            <person name="Op den Camp H."/>
            <person name="Overmann J."/>
            <person name="Amann R."/>
            <person name="Jetten M.S.M."/>
            <person name="Mascher T."/>
            <person name="Medema M.H."/>
            <person name="Devos D.P."/>
            <person name="Kaster A.-K."/>
            <person name="Ovreas L."/>
            <person name="Rohde M."/>
            <person name="Galperin M.Y."/>
            <person name="Jogler C."/>
        </authorList>
    </citation>
    <scope>NUCLEOTIDE SEQUENCE [LARGE SCALE GENOMIC DNA]</scope>
    <source>
        <strain evidence="16 17">Pla110</strain>
    </source>
</reference>
<dbReference type="GO" id="GO:0043138">
    <property type="term" value="F:3'-5' DNA helicase activity"/>
    <property type="evidence" value="ECO:0007669"/>
    <property type="project" value="UniProtKB-EC"/>
</dbReference>
<evidence type="ECO:0000256" key="9">
    <source>
        <dbReference type="ARBA" id="ARBA00034808"/>
    </source>
</evidence>
<accession>A0A518CH23</accession>
<dbReference type="RefSeq" id="WP_144992345.1">
    <property type="nucleotide sequence ID" value="NZ_CP036281.1"/>
</dbReference>
<dbReference type="Gene3D" id="3.40.50.300">
    <property type="entry name" value="P-loop containing nucleotide triphosphate hydrolases"/>
    <property type="match status" value="2"/>
</dbReference>
<feature type="binding site" evidence="12">
    <location>
        <begin position="23"/>
        <end position="30"/>
    </location>
    <ligand>
        <name>ATP</name>
        <dbReference type="ChEBI" id="CHEBI:30616"/>
    </ligand>
</feature>
<dbReference type="InterPro" id="IPR014016">
    <property type="entry name" value="UvrD-like_ATP-bd"/>
</dbReference>
<evidence type="ECO:0000256" key="5">
    <source>
        <dbReference type="ARBA" id="ARBA00022840"/>
    </source>
</evidence>
<keyword evidence="5 12" id="KW-0067">ATP-binding</keyword>
<organism evidence="16 17">
    <name type="scientific">Polystyrenella longa</name>
    <dbReference type="NCBI Taxonomy" id="2528007"/>
    <lineage>
        <taxon>Bacteria</taxon>
        <taxon>Pseudomonadati</taxon>
        <taxon>Planctomycetota</taxon>
        <taxon>Planctomycetia</taxon>
        <taxon>Planctomycetales</taxon>
        <taxon>Planctomycetaceae</taxon>
        <taxon>Polystyrenella</taxon>
    </lineage>
</organism>
<dbReference type="SUPFAM" id="SSF52540">
    <property type="entry name" value="P-loop containing nucleoside triphosphate hydrolases"/>
    <property type="match status" value="1"/>
</dbReference>
<gene>
    <name evidence="16" type="primary">pcrA_1</name>
    <name evidence="16" type="ORF">Pla110_02270</name>
</gene>
<keyword evidence="6" id="KW-0238">DNA-binding</keyword>
<dbReference type="InterPro" id="IPR000212">
    <property type="entry name" value="DNA_helicase_UvrD/REP"/>
</dbReference>
<evidence type="ECO:0000256" key="10">
    <source>
        <dbReference type="ARBA" id="ARBA00034923"/>
    </source>
</evidence>
<dbReference type="InterPro" id="IPR027417">
    <property type="entry name" value="P-loop_NTPase"/>
</dbReference>
<dbReference type="CDD" id="cd17932">
    <property type="entry name" value="DEXQc_UvrD"/>
    <property type="match status" value="1"/>
</dbReference>
<dbReference type="GO" id="GO:0033202">
    <property type="term" value="C:DNA helicase complex"/>
    <property type="evidence" value="ECO:0007669"/>
    <property type="project" value="TreeGrafter"/>
</dbReference>
<dbReference type="PROSITE" id="PS51198">
    <property type="entry name" value="UVRD_HELICASE_ATP_BIND"/>
    <property type="match status" value="1"/>
</dbReference>
<evidence type="ECO:0000313" key="17">
    <source>
        <dbReference type="Proteomes" id="UP000317178"/>
    </source>
</evidence>
<dbReference type="GO" id="GO:0000725">
    <property type="term" value="P:recombinational repair"/>
    <property type="evidence" value="ECO:0007669"/>
    <property type="project" value="TreeGrafter"/>
</dbReference>
<evidence type="ECO:0000256" key="12">
    <source>
        <dbReference type="PROSITE-ProRule" id="PRU00560"/>
    </source>
</evidence>
<dbReference type="GO" id="GO:0003677">
    <property type="term" value="F:DNA binding"/>
    <property type="evidence" value="ECO:0007669"/>
    <property type="project" value="UniProtKB-KW"/>
</dbReference>
<dbReference type="Pfam" id="PF00580">
    <property type="entry name" value="UvrD-helicase"/>
    <property type="match status" value="1"/>
</dbReference>
<evidence type="ECO:0000256" key="4">
    <source>
        <dbReference type="ARBA" id="ARBA00022806"/>
    </source>
</evidence>
<comment type="catalytic activity">
    <reaction evidence="11">
        <text>ATP + H2O = ADP + phosphate + H(+)</text>
        <dbReference type="Rhea" id="RHEA:13065"/>
        <dbReference type="ChEBI" id="CHEBI:15377"/>
        <dbReference type="ChEBI" id="CHEBI:15378"/>
        <dbReference type="ChEBI" id="CHEBI:30616"/>
        <dbReference type="ChEBI" id="CHEBI:43474"/>
        <dbReference type="ChEBI" id="CHEBI:456216"/>
        <dbReference type="EC" id="5.6.2.4"/>
    </reaction>
</comment>
<feature type="region of interest" description="Disordered" evidence="13">
    <location>
        <begin position="641"/>
        <end position="660"/>
    </location>
</feature>
<evidence type="ECO:0000256" key="3">
    <source>
        <dbReference type="ARBA" id="ARBA00022801"/>
    </source>
</evidence>
<dbReference type="InterPro" id="IPR014017">
    <property type="entry name" value="DNA_helicase_UvrD-like_C"/>
</dbReference>
<evidence type="ECO:0000259" key="15">
    <source>
        <dbReference type="PROSITE" id="PS51217"/>
    </source>
</evidence>
<dbReference type="EC" id="5.6.2.4" evidence="9"/>
<evidence type="ECO:0000256" key="13">
    <source>
        <dbReference type="SAM" id="MobiDB-lite"/>
    </source>
</evidence>
<evidence type="ECO:0000256" key="8">
    <source>
        <dbReference type="ARBA" id="ARBA00034617"/>
    </source>
</evidence>
<dbReference type="EMBL" id="CP036281">
    <property type="protein sequence ID" value="QDU78523.1"/>
    <property type="molecule type" value="Genomic_DNA"/>
</dbReference>
<dbReference type="GO" id="GO:0005524">
    <property type="term" value="F:ATP binding"/>
    <property type="evidence" value="ECO:0007669"/>
    <property type="project" value="UniProtKB-UniRule"/>
</dbReference>
<proteinExistence type="inferred from homology"/>
<keyword evidence="2 12" id="KW-0547">Nucleotide-binding</keyword>
<feature type="compositionally biased region" description="Basic and acidic residues" evidence="13">
    <location>
        <begin position="649"/>
        <end position="660"/>
    </location>
</feature>
<keyword evidence="3 12" id="KW-0378">Hydrolase</keyword>
<evidence type="ECO:0000256" key="1">
    <source>
        <dbReference type="ARBA" id="ARBA00009922"/>
    </source>
</evidence>
<dbReference type="PANTHER" id="PTHR11070:SF2">
    <property type="entry name" value="ATP-DEPENDENT DNA HELICASE SRS2"/>
    <property type="match status" value="1"/>
</dbReference>
<evidence type="ECO:0000256" key="2">
    <source>
        <dbReference type="ARBA" id="ARBA00022741"/>
    </source>
</evidence>
<dbReference type="Pfam" id="PF13361">
    <property type="entry name" value="UvrD_C"/>
    <property type="match status" value="1"/>
</dbReference>
<keyword evidence="4 12" id="KW-0347">Helicase</keyword>
<sequence length="764" mass="86993">MERLTESQQTAVEHQFGPLLVLAGPGSGKTRVITHRIARLVDRGVDPRRILAITFTNKAAREMSDRVRRLVPGRQMWISTFHKFCAYLLRRNARMIGLKSNFTIFSTSDQKSVLKQVLNDLDIDPVHYPPGNILNQISKAKNDLVSANQFARNFNESTGDHYQAVVARAFPEYQKLLLRSNAVDFDDLLMHVVQLLAENNELRAQIDEHYQYTLVDEYQDTNLAQYQLIRMLSHDQQNICATGDPDQSIYGWRGARIDNILRFERDYPESQLVRLQDNFRSTKSILKAADELIAHNVQRKPKELFTNNDVGKPVELHTYTDGREEADMVAASIKQLAESEGVNWSDVAIFYRVNALSRELELALTRWQIPYQVAAGVAFYERAEIKDMLSYLRLICNPDDYAAFARIVNRPTRGIGKQTQNKLRRWAAQNRWTMTEAIHHVEEHPTLNKRAKFALKKFGELMDHFSLADSGSMEQLLRSVIDRIGYLKGMKFTEADYEQTSNIEELLTVARQYDKENPDDPTLEGFLESTSLASDLDAIDSEAGQVTLMTMHAAKGLEFPHVFIIGVEQNLIPHERALKTNDASEYEEERRLLFVGITRAERGLVLTQTRQRAFRGKTLHTIPSDFVREMSLEQLNMASGFGTSTSSQYDRDWSRPKEPAHDWNELSQEITVDNLHLLGDKLDALKANQPSDLNSSSAEEPPLDPGSFHFDVGMQVRHPRYGRGKIVHVSGPTSKATVTVDFVSGEVGKTFRADRCPLQPIGMR</sequence>
<dbReference type="CDD" id="cd18807">
    <property type="entry name" value="SF1_C_UvrD"/>
    <property type="match status" value="1"/>
</dbReference>
<dbReference type="PROSITE" id="PS51217">
    <property type="entry name" value="UVRD_HELICASE_CTER"/>
    <property type="match status" value="1"/>
</dbReference>
<dbReference type="InterPro" id="IPR013986">
    <property type="entry name" value="DExx_box_DNA_helicase_dom_sf"/>
</dbReference>
<feature type="domain" description="UvrD-like helicase C-terminal" evidence="15">
    <location>
        <begin position="283"/>
        <end position="556"/>
    </location>
</feature>
<dbReference type="KEGG" id="plon:Pla110_02270"/>
<name>A0A518CH23_9PLAN</name>
<feature type="domain" description="UvrD-like helicase ATP-binding" evidence="14">
    <location>
        <begin position="2"/>
        <end position="282"/>
    </location>
</feature>
<protein>
    <recommendedName>
        <fullName evidence="9">DNA 3'-5' helicase</fullName>
        <ecNumber evidence="9">5.6.2.4</ecNumber>
    </recommendedName>
    <alternativeName>
        <fullName evidence="10">DNA 3'-5' helicase II</fullName>
    </alternativeName>
</protein>
<dbReference type="AlphaFoldDB" id="A0A518CH23"/>
<keyword evidence="7" id="KW-0413">Isomerase</keyword>
<comment type="catalytic activity">
    <reaction evidence="8">
        <text>Couples ATP hydrolysis with the unwinding of duplex DNA by translocating in the 3'-5' direction.</text>
        <dbReference type="EC" id="5.6.2.4"/>
    </reaction>
</comment>
<dbReference type="PANTHER" id="PTHR11070">
    <property type="entry name" value="UVRD / RECB / PCRA DNA HELICASE FAMILY MEMBER"/>
    <property type="match status" value="1"/>
</dbReference>
<dbReference type="Gene3D" id="1.10.486.10">
    <property type="entry name" value="PCRA, domain 4"/>
    <property type="match status" value="1"/>
</dbReference>
<evidence type="ECO:0000256" key="6">
    <source>
        <dbReference type="ARBA" id="ARBA00023125"/>
    </source>
</evidence>
<dbReference type="GO" id="GO:0016887">
    <property type="term" value="F:ATP hydrolysis activity"/>
    <property type="evidence" value="ECO:0007669"/>
    <property type="project" value="RHEA"/>
</dbReference>
<dbReference type="OrthoDB" id="9810135at2"/>
<evidence type="ECO:0000256" key="11">
    <source>
        <dbReference type="ARBA" id="ARBA00048988"/>
    </source>
</evidence>
<dbReference type="GO" id="GO:0005829">
    <property type="term" value="C:cytosol"/>
    <property type="evidence" value="ECO:0007669"/>
    <property type="project" value="TreeGrafter"/>
</dbReference>
<dbReference type="FunFam" id="1.10.486.10:FF:000003">
    <property type="entry name" value="ATP-dependent DNA helicase"/>
    <property type="match status" value="1"/>
</dbReference>
<evidence type="ECO:0000313" key="16">
    <source>
        <dbReference type="EMBL" id="QDU78523.1"/>
    </source>
</evidence>
<dbReference type="Proteomes" id="UP000317178">
    <property type="component" value="Chromosome"/>
</dbReference>
<comment type="similarity">
    <text evidence="1">Belongs to the helicase family. UvrD subfamily.</text>
</comment>
<evidence type="ECO:0000259" key="14">
    <source>
        <dbReference type="PROSITE" id="PS51198"/>
    </source>
</evidence>
<evidence type="ECO:0000256" key="7">
    <source>
        <dbReference type="ARBA" id="ARBA00023235"/>
    </source>
</evidence>
<keyword evidence="17" id="KW-1185">Reference proteome</keyword>